<gene>
    <name evidence="1" type="ORF">L914_11851</name>
</gene>
<dbReference type="AlphaFoldDB" id="W2N436"/>
<sequence>MANGTGPALGWCARGLQVSWSVPLQFVPFQIRVGCVGPKSALGKYHNKKDGQARQLVEPVPYSTQVKICRFKTVATVQAVPMQADPWLKASWHPIAIDSLVRGTAVNQSGQCSSAAILAPSCAWRAIAKTGVGSASWAVGTKTPQRRRKEA</sequence>
<proteinExistence type="predicted"/>
<dbReference type="Proteomes" id="UP000054532">
    <property type="component" value="Unassembled WGS sequence"/>
</dbReference>
<name>W2N436_PHYNI</name>
<protein>
    <submittedName>
        <fullName evidence="1">Uncharacterized protein</fullName>
    </submittedName>
</protein>
<organism evidence="1">
    <name type="scientific">Phytophthora nicotianae</name>
    <name type="common">Potato buckeye rot agent</name>
    <name type="synonym">Phytophthora parasitica</name>
    <dbReference type="NCBI Taxonomy" id="4792"/>
    <lineage>
        <taxon>Eukaryota</taxon>
        <taxon>Sar</taxon>
        <taxon>Stramenopiles</taxon>
        <taxon>Oomycota</taxon>
        <taxon>Peronosporomycetes</taxon>
        <taxon>Peronosporales</taxon>
        <taxon>Peronosporaceae</taxon>
        <taxon>Phytophthora</taxon>
    </lineage>
</organism>
<dbReference type="EMBL" id="KI693789">
    <property type="protein sequence ID" value="ETM42489.1"/>
    <property type="molecule type" value="Genomic_DNA"/>
</dbReference>
<reference evidence="1" key="1">
    <citation type="submission" date="2013-11" db="EMBL/GenBank/DDBJ databases">
        <title>The Genome Sequence of Phytophthora parasitica IAC_01/95.</title>
        <authorList>
            <consortium name="The Broad Institute Genomics Platform"/>
            <person name="Russ C."/>
            <person name="Tyler B."/>
            <person name="Panabieres F."/>
            <person name="Shan W."/>
            <person name="Tripathy S."/>
            <person name="Grunwald N."/>
            <person name="Machado M."/>
            <person name="Johnson C.S."/>
            <person name="Arredondo F."/>
            <person name="Hong C."/>
            <person name="Coffey M."/>
            <person name="Young S.K."/>
            <person name="Zeng Q."/>
            <person name="Gargeya S."/>
            <person name="Fitzgerald M."/>
            <person name="Abouelleil A."/>
            <person name="Alvarado L."/>
            <person name="Chapman S.B."/>
            <person name="Gainer-Dewar J."/>
            <person name="Goldberg J."/>
            <person name="Griggs A."/>
            <person name="Gujja S."/>
            <person name="Hansen M."/>
            <person name="Howarth C."/>
            <person name="Imamovic A."/>
            <person name="Ireland A."/>
            <person name="Larimer J."/>
            <person name="McCowan C."/>
            <person name="Murphy C."/>
            <person name="Pearson M."/>
            <person name="Poon T.W."/>
            <person name="Priest M."/>
            <person name="Roberts A."/>
            <person name="Saif S."/>
            <person name="Shea T."/>
            <person name="Sykes S."/>
            <person name="Wortman J."/>
            <person name="Nusbaum C."/>
            <person name="Birren B."/>
        </authorList>
    </citation>
    <scope>NUCLEOTIDE SEQUENCE [LARGE SCALE GENOMIC DNA]</scope>
    <source>
        <strain evidence="1">IAC_01/95</strain>
    </source>
</reference>
<accession>W2N436</accession>
<evidence type="ECO:0000313" key="1">
    <source>
        <dbReference type="EMBL" id="ETM42489.1"/>
    </source>
</evidence>